<dbReference type="STRING" id="637679.GCA_001550055_00095"/>
<evidence type="ECO:0000256" key="4">
    <source>
        <dbReference type="ARBA" id="ARBA00022989"/>
    </source>
</evidence>
<feature type="transmembrane region" description="Helical" evidence="6">
    <location>
        <begin position="179"/>
        <end position="198"/>
    </location>
</feature>
<dbReference type="PANTHER" id="PTHR42948">
    <property type="entry name" value="TRANSPORTER"/>
    <property type="match status" value="1"/>
</dbReference>
<evidence type="ECO:0000313" key="7">
    <source>
        <dbReference type="EMBL" id="SDE59514.1"/>
    </source>
</evidence>
<dbReference type="Proteomes" id="UP000183685">
    <property type="component" value="Unassembled WGS sequence"/>
</dbReference>
<evidence type="ECO:0000313" key="8">
    <source>
        <dbReference type="Proteomes" id="UP000183685"/>
    </source>
</evidence>
<proteinExistence type="predicted"/>
<dbReference type="InterPro" id="IPR037272">
    <property type="entry name" value="SNS_sf"/>
</dbReference>
<dbReference type="NCBIfam" id="NF037979">
    <property type="entry name" value="Na_transp"/>
    <property type="match status" value="1"/>
</dbReference>
<accession>A0A1G7E730</accession>
<dbReference type="InterPro" id="IPR000175">
    <property type="entry name" value="Na/ntran_symport"/>
</dbReference>
<sequence>MAGAAQHAHWSSRWAFIMAAVGSAVGLGNIWKFPYEAGQGGGGAFVMVYLLFVFFIGTPMLVAELSLGRRGQLSPIGSMKKIAQEEKRSPLWGLIGWSGVVGAFIVISFYSVVGGWTLAYMVKSAMGAFSNIDAQTAQDTFVSYISNPVMTLVSHFAFMGITIFIVAKGVQGGLEKAVTYLMPALFAILLVLVVYSGFTGDFAKTVDFLFNPDFDELLYKANSPEAIAAGGAAKVFSLDMVLQALGQSFFSLSLALGSIMTYGSYLTRDVNVGRSALTIAAADSSVALMAGLAIFPIVFAYGLDVAEGGGLVFMSLPIAFGQMPFGIVVGTLFFGLLAVAAITSSISLLEPPVSYVEEKTGWNRRKVAITMGVAAGVLGVLSAYSQGDNMLSSISIFGLSIMDAKDFLTNNIIMPLGGLFTALFVGWFVSRKAMMEELAMEDKTFRIWYFLARFVSPTAIGIIFIKIIYDTVVG</sequence>
<feature type="transmembrane region" description="Helical" evidence="6">
    <location>
        <begin position="244"/>
        <end position="265"/>
    </location>
</feature>
<evidence type="ECO:0000256" key="6">
    <source>
        <dbReference type="SAM" id="Phobius"/>
    </source>
</evidence>
<feature type="transmembrane region" description="Helical" evidence="6">
    <location>
        <begin position="89"/>
        <end position="113"/>
    </location>
</feature>
<comment type="subcellular location">
    <subcellularLocation>
        <location evidence="1">Membrane</location>
        <topology evidence="1">Multi-pass membrane protein</topology>
    </subcellularLocation>
</comment>
<organism evidence="7 8">
    <name type="scientific">Kordiimonas lacus</name>
    <dbReference type="NCBI Taxonomy" id="637679"/>
    <lineage>
        <taxon>Bacteria</taxon>
        <taxon>Pseudomonadati</taxon>
        <taxon>Pseudomonadota</taxon>
        <taxon>Alphaproteobacteria</taxon>
        <taxon>Kordiimonadales</taxon>
        <taxon>Kordiimonadaceae</taxon>
        <taxon>Kordiimonas</taxon>
    </lineage>
</organism>
<feature type="transmembrane region" description="Helical" evidence="6">
    <location>
        <begin position="407"/>
        <end position="429"/>
    </location>
</feature>
<feature type="transmembrane region" description="Helical" evidence="6">
    <location>
        <begin position="43"/>
        <end position="68"/>
    </location>
</feature>
<feature type="transmembrane region" description="Helical" evidence="6">
    <location>
        <begin position="367"/>
        <end position="387"/>
    </location>
</feature>
<keyword evidence="2" id="KW-0813">Transport</keyword>
<dbReference type="EMBL" id="FNAK01000008">
    <property type="protein sequence ID" value="SDE59514.1"/>
    <property type="molecule type" value="Genomic_DNA"/>
</dbReference>
<dbReference type="PANTHER" id="PTHR42948:SF1">
    <property type="entry name" value="TRANSPORTER"/>
    <property type="match status" value="1"/>
</dbReference>
<dbReference type="InterPro" id="IPR047218">
    <property type="entry name" value="YocR/YhdH-like"/>
</dbReference>
<evidence type="ECO:0000256" key="2">
    <source>
        <dbReference type="ARBA" id="ARBA00022448"/>
    </source>
</evidence>
<dbReference type="RefSeq" id="WP_074519524.1">
    <property type="nucleotide sequence ID" value="NZ_FNAK01000008.1"/>
</dbReference>
<feature type="transmembrane region" description="Helical" evidence="6">
    <location>
        <begin position="450"/>
        <end position="469"/>
    </location>
</feature>
<keyword evidence="5 6" id="KW-0472">Membrane</keyword>
<protein>
    <submittedName>
        <fullName evidence="7">Neurotransmitter:Na+ symporter, NSS family</fullName>
    </submittedName>
</protein>
<evidence type="ECO:0000256" key="3">
    <source>
        <dbReference type="ARBA" id="ARBA00022692"/>
    </source>
</evidence>
<feature type="transmembrane region" description="Helical" evidence="6">
    <location>
        <begin position="149"/>
        <end position="167"/>
    </location>
</feature>
<dbReference type="OrthoDB" id="9762833at2"/>
<keyword evidence="4 6" id="KW-1133">Transmembrane helix</keyword>
<feature type="transmembrane region" description="Helical" evidence="6">
    <location>
        <begin position="12"/>
        <end position="31"/>
    </location>
</feature>
<dbReference type="AlphaFoldDB" id="A0A1G7E730"/>
<dbReference type="SUPFAM" id="SSF161070">
    <property type="entry name" value="SNF-like"/>
    <property type="match status" value="1"/>
</dbReference>
<dbReference type="PRINTS" id="PR00176">
    <property type="entry name" value="NANEUSMPORT"/>
</dbReference>
<evidence type="ECO:0000256" key="5">
    <source>
        <dbReference type="ARBA" id="ARBA00023136"/>
    </source>
</evidence>
<feature type="transmembrane region" description="Helical" evidence="6">
    <location>
        <begin position="323"/>
        <end position="346"/>
    </location>
</feature>
<reference evidence="7 8" key="1">
    <citation type="submission" date="2016-10" db="EMBL/GenBank/DDBJ databases">
        <authorList>
            <person name="de Groot N.N."/>
        </authorList>
    </citation>
    <scope>NUCLEOTIDE SEQUENCE [LARGE SCALE GENOMIC DNA]</scope>
    <source>
        <strain evidence="7 8">CGMCC 1.9109</strain>
    </source>
</reference>
<evidence type="ECO:0000256" key="1">
    <source>
        <dbReference type="ARBA" id="ARBA00004141"/>
    </source>
</evidence>
<dbReference type="Pfam" id="PF00209">
    <property type="entry name" value="SNF"/>
    <property type="match status" value="2"/>
</dbReference>
<name>A0A1G7E730_9PROT</name>
<keyword evidence="3 6" id="KW-0812">Transmembrane</keyword>
<dbReference type="GO" id="GO:0016020">
    <property type="term" value="C:membrane"/>
    <property type="evidence" value="ECO:0007669"/>
    <property type="project" value="UniProtKB-SubCell"/>
</dbReference>
<dbReference type="PROSITE" id="PS50267">
    <property type="entry name" value="NA_NEUROTRAN_SYMP_3"/>
    <property type="match status" value="1"/>
</dbReference>
<dbReference type="CDD" id="cd10336">
    <property type="entry name" value="SLC6sbd_Tyt1-Like"/>
    <property type="match status" value="1"/>
</dbReference>
<feature type="transmembrane region" description="Helical" evidence="6">
    <location>
        <begin position="277"/>
        <end position="303"/>
    </location>
</feature>
<gene>
    <name evidence="7" type="ORF">SAMN04488071_3316</name>
</gene>
<keyword evidence="8" id="KW-1185">Reference proteome</keyword>